<gene>
    <name evidence="3" type="ORF">FFLO_03762</name>
</gene>
<sequence length="103" mass="11206">MPRSPKKPTAGEEDDTKPYAAGSAKNPPTSPKKTLVTKKWSRDDKLNILMDVIATANPDWEAISKKHEGRTANMVKDQWRKTLFPALQKTGSIDGSAGGKAAE</sequence>
<dbReference type="InterPro" id="IPR009057">
    <property type="entry name" value="Homeodomain-like_sf"/>
</dbReference>
<dbReference type="EMBL" id="JABELV010000071">
    <property type="protein sequence ID" value="KAG7532213.1"/>
    <property type="molecule type" value="Genomic_DNA"/>
</dbReference>
<dbReference type="InterPro" id="IPR001005">
    <property type="entry name" value="SANT/Myb"/>
</dbReference>
<protein>
    <recommendedName>
        <fullName evidence="2">Myb-like domain-containing protein</fullName>
    </recommendedName>
</protein>
<evidence type="ECO:0000256" key="1">
    <source>
        <dbReference type="SAM" id="MobiDB-lite"/>
    </source>
</evidence>
<dbReference type="Proteomes" id="UP000812966">
    <property type="component" value="Unassembled WGS sequence"/>
</dbReference>
<dbReference type="PROSITE" id="PS50090">
    <property type="entry name" value="MYB_LIKE"/>
    <property type="match status" value="1"/>
</dbReference>
<dbReference type="Gene3D" id="1.10.10.60">
    <property type="entry name" value="Homeodomain-like"/>
    <property type="match status" value="1"/>
</dbReference>
<dbReference type="AlphaFoldDB" id="A0A8K0JQI3"/>
<reference evidence="3" key="1">
    <citation type="submission" date="2020-04" db="EMBL/GenBank/DDBJ databases">
        <title>Analysis of mating type loci in Filobasidium floriforme.</title>
        <authorList>
            <person name="Nowrousian M."/>
        </authorList>
    </citation>
    <scope>NUCLEOTIDE SEQUENCE</scope>
    <source>
        <strain evidence="3">CBS 6242</strain>
    </source>
</reference>
<dbReference type="Pfam" id="PF00249">
    <property type="entry name" value="Myb_DNA-binding"/>
    <property type="match status" value="1"/>
</dbReference>
<proteinExistence type="predicted"/>
<evidence type="ECO:0000313" key="4">
    <source>
        <dbReference type="Proteomes" id="UP000812966"/>
    </source>
</evidence>
<name>A0A8K0JQI3_9TREE</name>
<feature type="domain" description="Myb-like" evidence="2">
    <location>
        <begin position="32"/>
        <end position="83"/>
    </location>
</feature>
<feature type="region of interest" description="Disordered" evidence="1">
    <location>
        <begin position="1"/>
        <end position="38"/>
    </location>
</feature>
<organism evidence="3 4">
    <name type="scientific">Filobasidium floriforme</name>
    <dbReference type="NCBI Taxonomy" id="5210"/>
    <lineage>
        <taxon>Eukaryota</taxon>
        <taxon>Fungi</taxon>
        <taxon>Dikarya</taxon>
        <taxon>Basidiomycota</taxon>
        <taxon>Agaricomycotina</taxon>
        <taxon>Tremellomycetes</taxon>
        <taxon>Filobasidiales</taxon>
        <taxon>Filobasidiaceae</taxon>
        <taxon>Filobasidium</taxon>
    </lineage>
</organism>
<evidence type="ECO:0000313" key="3">
    <source>
        <dbReference type="EMBL" id="KAG7532213.1"/>
    </source>
</evidence>
<dbReference type="SUPFAM" id="SSF46689">
    <property type="entry name" value="Homeodomain-like"/>
    <property type="match status" value="1"/>
</dbReference>
<keyword evidence="4" id="KW-1185">Reference proteome</keyword>
<evidence type="ECO:0000259" key="2">
    <source>
        <dbReference type="PROSITE" id="PS50090"/>
    </source>
</evidence>
<comment type="caution">
    <text evidence="3">The sequence shown here is derived from an EMBL/GenBank/DDBJ whole genome shotgun (WGS) entry which is preliminary data.</text>
</comment>
<accession>A0A8K0JQI3</accession>
<dbReference type="CDD" id="cd00167">
    <property type="entry name" value="SANT"/>
    <property type="match status" value="1"/>
</dbReference>